<evidence type="ECO:0000313" key="1">
    <source>
        <dbReference type="EMBL" id="BCA98803.1"/>
    </source>
</evidence>
<accession>A0A6F8TDG4</accession>
<name>A0A6F8TDG4_ACIBA</name>
<protein>
    <submittedName>
        <fullName evidence="1">Uncharacterized protein</fullName>
    </submittedName>
</protein>
<dbReference type="GeneID" id="92894586"/>
<gene>
    <name evidence="1" type="ORF">ATCC19606_11390</name>
</gene>
<sequence>MSNFVFKRGDTFNLNLQLVDMDEALQYPPDDVRRAIDLTGYTFTSQVKSLADGAVVATLTCAALSQSTQKGWLNVKSGASTAAWPLGLCQMDIKAVVNGVTQHTDTLIFQVIDGVTA</sequence>
<dbReference type="EMBL" id="AP022836">
    <property type="protein sequence ID" value="BCA98803.1"/>
    <property type="molecule type" value="Genomic_DNA"/>
</dbReference>
<dbReference type="RefSeq" id="WP_002134788.1">
    <property type="nucleotide sequence ID" value="NZ_CP015121.1"/>
</dbReference>
<dbReference type="AlphaFoldDB" id="A0A6F8TDG4"/>
<reference evidence="1" key="1">
    <citation type="submission" date="2020-03" db="EMBL/GenBank/DDBJ databases">
        <title>Complete genome sequence of Acinetobacter baumannii ATCC19606T, which is a model strain for tolerization of antimicrobial agents.</title>
        <authorList>
            <person name="Tsubouchi T."/>
            <person name="Suzuki M."/>
            <person name="Niki M."/>
            <person name="Oinuma K."/>
            <person name="Niki M."/>
            <person name="Shibayama K."/>
            <person name="Kakeya H."/>
            <person name="Kaneko Y."/>
        </authorList>
    </citation>
    <scope>NUCLEOTIDE SEQUENCE</scope>
    <source>
        <strain evidence="1">ATCC19606</strain>
    </source>
</reference>
<organism evidence="1">
    <name type="scientific">Acinetobacter baumannii</name>
    <dbReference type="NCBI Taxonomy" id="470"/>
    <lineage>
        <taxon>Bacteria</taxon>
        <taxon>Pseudomonadati</taxon>
        <taxon>Pseudomonadota</taxon>
        <taxon>Gammaproteobacteria</taxon>
        <taxon>Moraxellales</taxon>
        <taxon>Moraxellaceae</taxon>
        <taxon>Acinetobacter</taxon>
        <taxon>Acinetobacter calcoaceticus/baumannii complex</taxon>
    </lineage>
</organism>
<proteinExistence type="predicted"/>